<evidence type="ECO:0000313" key="4">
    <source>
        <dbReference type="Proteomes" id="UP000027730"/>
    </source>
</evidence>
<dbReference type="InterPro" id="IPR041681">
    <property type="entry name" value="PH_9"/>
</dbReference>
<dbReference type="PANTHER" id="PTHR10663:SF373">
    <property type="entry name" value="PH AND SEC7 DOMAIN-CONTAINING PROTEIN C11E3.11C"/>
    <property type="match status" value="1"/>
</dbReference>
<organism evidence="3 4">
    <name type="scientific">Aureobasidium namibiae CBS 147.97</name>
    <dbReference type="NCBI Taxonomy" id="1043004"/>
    <lineage>
        <taxon>Eukaryota</taxon>
        <taxon>Fungi</taxon>
        <taxon>Dikarya</taxon>
        <taxon>Ascomycota</taxon>
        <taxon>Pezizomycotina</taxon>
        <taxon>Dothideomycetes</taxon>
        <taxon>Dothideomycetidae</taxon>
        <taxon>Dothideales</taxon>
        <taxon>Saccotheciaceae</taxon>
        <taxon>Aureobasidium</taxon>
    </lineage>
</organism>
<accession>A0A074W9A0</accession>
<feature type="region of interest" description="Disordered" evidence="1">
    <location>
        <begin position="159"/>
        <end position="181"/>
    </location>
</feature>
<keyword evidence="4" id="KW-1185">Reference proteome</keyword>
<sequence>GGNIDEPTADERERARQIYQGEEQQMLKDEAAPWLGDKNPVSARTLTAYMDLYDFANRNILSGLRTLCDRLVLKGESQQVDRILDAFSRRWDECNPHNGFKGPGVVHAICYALLLLNTDQHMADIQHKMTRSEFIKNTTPAVKSAAEVATIRPIQLSSRPSLPWSDTTPKSPDVDDDRGSIDFRRSTKRLSFRPGMGRFETDPGPGEHGEMGSMNHLVTRPFEGPESKWMTEVELVLKAFYSSIVSLALPLHGSQNSREQPGSSHSPANLTVAGNLRRTGSVISKAPSEGFSYRSKRNNSALSSHWNVSKNRSRQKVYPASTVGSTRTSIDDGQSVWSPSAQSSMWSKISMGRTQTTMSVESFAVHPDFKQSLGFTNALSQAIIREESAGDTESVMKIGTVLEDESLELAGAPWAKEGMVKHKHHLDGPEKKAKERSWSETFAVVEKGYLHLFNFNRTTTKINDMRSTKRQMSKTGKPASTTPSVVGGGNWTDNADETDQFLLRQSLATVLPHPGYSKTRPHVWALSLPTGAVHLFNVGTAEIAEEFASTVNYWSARLSKEPLVGGVDNIEYGWSDNIINPALVGGSNGEPLSKPQSRAAGSHAHSASVNSIGKQSMQSTVRGSFDQTFGSRSRLPGDRAHIADWKPPAASMLPSQLLEIDQLRSLKAYVASVENELERHNELRSAVNLAYTNHYGQNWNKVTSNWEKKSAYLLREVVKFTTYIEALDRAGRAKEKVYE</sequence>
<evidence type="ECO:0000313" key="3">
    <source>
        <dbReference type="EMBL" id="KEQ69498.1"/>
    </source>
</evidence>
<protein>
    <submittedName>
        <fullName evidence="3">SEC7-like protein</fullName>
    </submittedName>
</protein>
<dbReference type="SMART" id="SM00222">
    <property type="entry name" value="Sec7"/>
    <property type="match status" value="1"/>
</dbReference>
<dbReference type="Gene3D" id="2.30.29.30">
    <property type="entry name" value="Pleckstrin-homology domain (PH domain)/Phosphotyrosine-binding domain (PTB)"/>
    <property type="match status" value="1"/>
</dbReference>
<dbReference type="EMBL" id="KL584721">
    <property type="protein sequence ID" value="KEQ69498.1"/>
    <property type="molecule type" value="Genomic_DNA"/>
</dbReference>
<reference evidence="3 4" key="1">
    <citation type="journal article" date="2014" name="BMC Genomics">
        <title>Genome sequencing of four Aureobasidium pullulans varieties: biotechnological potential, stress tolerance, and description of new species.</title>
        <authorList>
            <person name="Gostin Ar C."/>
            <person name="Ohm R.A."/>
            <person name="Kogej T."/>
            <person name="Sonjak S."/>
            <person name="Turk M."/>
            <person name="Zajc J."/>
            <person name="Zalar P."/>
            <person name="Grube M."/>
            <person name="Sun H."/>
            <person name="Han J."/>
            <person name="Sharma A."/>
            <person name="Chiniquy J."/>
            <person name="Ngan C.Y."/>
            <person name="Lipzen A."/>
            <person name="Barry K."/>
            <person name="Grigoriev I.V."/>
            <person name="Gunde-Cimerman N."/>
        </authorList>
    </citation>
    <scope>NUCLEOTIDE SEQUENCE [LARGE SCALE GENOMIC DNA]</scope>
    <source>
        <strain evidence="3 4">CBS 147.97</strain>
    </source>
</reference>
<dbReference type="SUPFAM" id="SSF50729">
    <property type="entry name" value="PH domain-like"/>
    <property type="match status" value="1"/>
</dbReference>
<dbReference type="Proteomes" id="UP000027730">
    <property type="component" value="Unassembled WGS sequence"/>
</dbReference>
<feature type="compositionally biased region" description="Low complexity" evidence="1">
    <location>
        <begin position="597"/>
        <end position="608"/>
    </location>
</feature>
<dbReference type="Pfam" id="PF15410">
    <property type="entry name" value="PH_9"/>
    <property type="match status" value="1"/>
</dbReference>
<dbReference type="PROSITE" id="PS50190">
    <property type="entry name" value="SEC7"/>
    <property type="match status" value="1"/>
</dbReference>
<dbReference type="InterPro" id="IPR011993">
    <property type="entry name" value="PH-like_dom_sf"/>
</dbReference>
<dbReference type="RefSeq" id="XP_013423598.1">
    <property type="nucleotide sequence ID" value="XM_013568144.1"/>
</dbReference>
<dbReference type="GO" id="GO:0005085">
    <property type="term" value="F:guanyl-nucleotide exchange factor activity"/>
    <property type="evidence" value="ECO:0007669"/>
    <property type="project" value="InterPro"/>
</dbReference>
<dbReference type="STRING" id="1043004.A0A074W9A0"/>
<dbReference type="AlphaFoldDB" id="A0A074W9A0"/>
<feature type="region of interest" description="Disordered" evidence="1">
    <location>
        <begin position="466"/>
        <end position="490"/>
    </location>
</feature>
<dbReference type="GeneID" id="25407786"/>
<feature type="non-terminal residue" evidence="3">
    <location>
        <position position="1"/>
    </location>
</feature>
<proteinExistence type="predicted"/>
<feature type="compositionally biased region" description="Polar residues" evidence="1">
    <location>
        <begin position="159"/>
        <end position="170"/>
    </location>
</feature>
<evidence type="ECO:0000259" key="2">
    <source>
        <dbReference type="PROSITE" id="PS50190"/>
    </source>
</evidence>
<dbReference type="GO" id="GO:0032012">
    <property type="term" value="P:regulation of ARF protein signal transduction"/>
    <property type="evidence" value="ECO:0007669"/>
    <property type="project" value="InterPro"/>
</dbReference>
<feature type="non-terminal residue" evidence="3">
    <location>
        <position position="739"/>
    </location>
</feature>
<feature type="region of interest" description="Disordered" evidence="1">
    <location>
        <begin position="586"/>
        <end position="616"/>
    </location>
</feature>
<dbReference type="Pfam" id="PF01369">
    <property type="entry name" value="Sec7"/>
    <property type="match status" value="1"/>
</dbReference>
<dbReference type="HOGENOM" id="CLU_013090_0_0_1"/>
<dbReference type="SUPFAM" id="SSF48425">
    <property type="entry name" value="Sec7 domain"/>
    <property type="match status" value="1"/>
</dbReference>
<feature type="region of interest" description="Disordered" evidence="1">
    <location>
        <begin position="313"/>
        <end position="337"/>
    </location>
</feature>
<name>A0A074W9A0_9PEZI</name>
<dbReference type="Gene3D" id="1.10.1000.11">
    <property type="entry name" value="Arf Nucleotide-binding Site Opener,domain 2"/>
    <property type="match status" value="1"/>
</dbReference>
<gene>
    <name evidence="3" type="ORF">M436DRAFT_13663</name>
</gene>
<dbReference type="InterPro" id="IPR000904">
    <property type="entry name" value="Sec7_dom"/>
</dbReference>
<dbReference type="InterPro" id="IPR035999">
    <property type="entry name" value="Sec7_dom_sf"/>
</dbReference>
<feature type="domain" description="SEC7" evidence="2">
    <location>
        <begin position="5"/>
        <end position="163"/>
    </location>
</feature>
<dbReference type="PANTHER" id="PTHR10663">
    <property type="entry name" value="GUANYL-NUCLEOTIDE EXCHANGE FACTOR"/>
    <property type="match status" value="1"/>
</dbReference>
<dbReference type="OrthoDB" id="2157641at2759"/>
<dbReference type="InterPro" id="IPR023394">
    <property type="entry name" value="Sec7_C_sf"/>
</dbReference>
<feature type="compositionally biased region" description="Polar residues" evidence="1">
    <location>
        <begin position="322"/>
        <end position="337"/>
    </location>
</feature>
<evidence type="ECO:0000256" key="1">
    <source>
        <dbReference type="SAM" id="MobiDB-lite"/>
    </source>
</evidence>